<dbReference type="Pfam" id="PF09202">
    <property type="entry name" value="Rio2_N"/>
    <property type="match status" value="1"/>
</dbReference>
<comment type="similarity">
    <text evidence="3">Belongs to the protein kinase superfamily. RIO-type Ser/Thr kinase family.</text>
</comment>
<dbReference type="GO" id="GO:0030688">
    <property type="term" value="C:preribosome, small subunit precursor"/>
    <property type="evidence" value="ECO:0007669"/>
    <property type="project" value="TreeGrafter"/>
</dbReference>
<name>A0A6B2EFE4_9DIPT</name>
<evidence type="ECO:0000256" key="1">
    <source>
        <dbReference type="ARBA" id="ARBA00001946"/>
    </source>
</evidence>
<feature type="region of interest" description="Disordered" evidence="21">
    <location>
        <begin position="481"/>
        <end position="509"/>
    </location>
</feature>
<keyword evidence="6" id="KW-0690">Ribosome biogenesis</keyword>
<dbReference type="InterPro" id="IPR036390">
    <property type="entry name" value="WH_DNA-bd_sf"/>
</dbReference>
<dbReference type="GO" id="GO:0046872">
    <property type="term" value="F:metal ion binding"/>
    <property type="evidence" value="ECO:0007669"/>
    <property type="project" value="UniProtKB-KW"/>
</dbReference>
<dbReference type="InterPro" id="IPR030484">
    <property type="entry name" value="Rio2"/>
</dbReference>
<evidence type="ECO:0000256" key="3">
    <source>
        <dbReference type="ARBA" id="ARBA00009196"/>
    </source>
</evidence>
<evidence type="ECO:0000256" key="4">
    <source>
        <dbReference type="ARBA" id="ARBA00012513"/>
    </source>
</evidence>
<keyword evidence="10" id="KW-0479">Metal-binding</keyword>
<evidence type="ECO:0000256" key="6">
    <source>
        <dbReference type="ARBA" id="ARBA00022517"/>
    </source>
</evidence>
<keyword evidence="11" id="KW-0547">Nucleotide-binding</keyword>
<dbReference type="Gene3D" id="1.10.510.10">
    <property type="entry name" value="Transferase(Phosphotransferase) domain 1"/>
    <property type="match status" value="1"/>
</dbReference>
<dbReference type="CDD" id="cd05144">
    <property type="entry name" value="RIO2_C"/>
    <property type="match status" value="1"/>
</dbReference>
<evidence type="ECO:0000313" key="23">
    <source>
        <dbReference type="EMBL" id="NBJ62109.1"/>
    </source>
</evidence>
<evidence type="ECO:0000256" key="2">
    <source>
        <dbReference type="ARBA" id="ARBA00004496"/>
    </source>
</evidence>
<dbReference type="EMBL" id="GIFK01004406">
    <property type="protein sequence ID" value="NBJ62109.1"/>
    <property type="molecule type" value="Transcribed_RNA"/>
</dbReference>
<evidence type="ECO:0000256" key="5">
    <source>
        <dbReference type="ARBA" id="ARBA00022490"/>
    </source>
</evidence>
<comment type="subcellular location">
    <subcellularLocation>
        <location evidence="2">Cytoplasm</location>
    </subcellularLocation>
</comment>
<protein>
    <recommendedName>
        <fullName evidence="18">Serine/threonine-protein kinase RIO2</fullName>
        <ecNumber evidence="4">2.7.11.1</ecNumber>
    </recommendedName>
    <alternativeName>
        <fullName evidence="20">RIO kinase 2</fullName>
    </alternativeName>
    <alternativeName>
        <fullName evidence="19">Serine/threonine-protein kinase rio2</fullName>
    </alternativeName>
</protein>
<evidence type="ECO:0000256" key="13">
    <source>
        <dbReference type="ARBA" id="ARBA00022840"/>
    </source>
</evidence>
<proteinExistence type="inferred from homology"/>
<dbReference type="FunFam" id="1.10.10.10:FF:000053">
    <property type="entry name" value="Serine/threonine-protein kinase RIO2"/>
    <property type="match status" value="1"/>
</dbReference>
<organism evidence="23">
    <name type="scientific">Phlebotomus kandelakii</name>
    <dbReference type="NCBI Taxonomy" id="1109342"/>
    <lineage>
        <taxon>Eukaryota</taxon>
        <taxon>Metazoa</taxon>
        <taxon>Ecdysozoa</taxon>
        <taxon>Arthropoda</taxon>
        <taxon>Hexapoda</taxon>
        <taxon>Insecta</taxon>
        <taxon>Pterygota</taxon>
        <taxon>Neoptera</taxon>
        <taxon>Endopterygota</taxon>
        <taxon>Diptera</taxon>
        <taxon>Nematocera</taxon>
        <taxon>Psychodoidea</taxon>
        <taxon>Psychodidae</taxon>
        <taxon>Phlebotomus</taxon>
        <taxon>Larroussius</taxon>
    </lineage>
</organism>
<evidence type="ECO:0000256" key="16">
    <source>
        <dbReference type="ARBA" id="ARBA00048679"/>
    </source>
</evidence>
<dbReference type="InterPro" id="IPR018935">
    <property type="entry name" value="RIO_kinase_CS"/>
</dbReference>
<keyword evidence="12 23" id="KW-0418">Kinase</keyword>
<dbReference type="AlphaFoldDB" id="A0A6B2EFE4"/>
<dbReference type="Gene3D" id="1.10.10.10">
    <property type="entry name" value="Winged helix-like DNA-binding domain superfamily/Winged helix DNA-binding domain"/>
    <property type="match status" value="1"/>
</dbReference>
<dbReference type="SMART" id="SM00090">
    <property type="entry name" value="RIO"/>
    <property type="match status" value="1"/>
</dbReference>
<comment type="subunit">
    <text evidence="17">Associated with late 40S pre-ribosomal particles. Interacts with PLK1 (via its N-terminus).</text>
</comment>
<evidence type="ECO:0000256" key="7">
    <source>
        <dbReference type="ARBA" id="ARBA00022527"/>
    </source>
</evidence>
<evidence type="ECO:0000256" key="21">
    <source>
        <dbReference type="SAM" id="MobiDB-lite"/>
    </source>
</evidence>
<dbReference type="Pfam" id="PF01163">
    <property type="entry name" value="RIO1"/>
    <property type="match status" value="1"/>
</dbReference>
<evidence type="ECO:0000256" key="11">
    <source>
        <dbReference type="ARBA" id="ARBA00022741"/>
    </source>
</evidence>
<evidence type="ECO:0000256" key="10">
    <source>
        <dbReference type="ARBA" id="ARBA00022723"/>
    </source>
</evidence>
<dbReference type="GO" id="GO:0005524">
    <property type="term" value="F:ATP binding"/>
    <property type="evidence" value="ECO:0007669"/>
    <property type="project" value="UniProtKB-KW"/>
</dbReference>
<dbReference type="GO" id="GO:0030490">
    <property type="term" value="P:maturation of SSU-rRNA"/>
    <property type="evidence" value="ECO:0007669"/>
    <property type="project" value="TreeGrafter"/>
</dbReference>
<accession>A0A6B2EFE4</accession>
<comment type="catalytic activity">
    <reaction evidence="16">
        <text>L-seryl-[protein] + ATP = O-phospho-L-seryl-[protein] + ADP + H(+)</text>
        <dbReference type="Rhea" id="RHEA:17989"/>
        <dbReference type="Rhea" id="RHEA-COMP:9863"/>
        <dbReference type="Rhea" id="RHEA-COMP:11604"/>
        <dbReference type="ChEBI" id="CHEBI:15378"/>
        <dbReference type="ChEBI" id="CHEBI:29999"/>
        <dbReference type="ChEBI" id="CHEBI:30616"/>
        <dbReference type="ChEBI" id="CHEBI:83421"/>
        <dbReference type="ChEBI" id="CHEBI:456216"/>
        <dbReference type="EC" id="2.7.11.1"/>
    </reaction>
</comment>
<feature type="compositionally biased region" description="Basic and acidic residues" evidence="21">
    <location>
        <begin position="485"/>
        <end position="501"/>
    </location>
</feature>
<keyword evidence="13" id="KW-0067">ATP-binding</keyword>
<dbReference type="InterPro" id="IPR018934">
    <property type="entry name" value="RIO_dom"/>
</dbReference>
<dbReference type="GO" id="GO:0005634">
    <property type="term" value="C:nucleus"/>
    <property type="evidence" value="ECO:0007669"/>
    <property type="project" value="TreeGrafter"/>
</dbReference>
<dbReference type="FunFam" id="3.30.200.20:FF:000052">
    <property type="entry name" value="Serine/threonine-protein kinase RIO2"/>
    <property type="match status" value="1"/>
</dbReference>
<dbReference type="FunFam" id="1.10.510.10:FF:000307">
    <property type="entry name" value="Serine/threonine-protein kinase RIO2"/>
    <property type="match status" value="1"/>
</dbReference>
<feature type="compositionally biased region" description="Acidic residues" evidence="21">
    <location>
        <begin position="324"/>
        <end position="351"/>
    </location>
</feature>
<evidence type="ECO:0000256" key="15">
    <source>
        <dbReference type="ARBA" id="ARBA00047899"/>
    </source>
</evidence>
<feature type="region of interest" description="Disordered" evidence="21">
    <location>
        <begin position="321"/>
        <end position="351"/>
    </location>
</feature>
<dbReference type="PANTHER" id="PTHR45852:SF1">
    <property type="entry name" value="SERINE_THREONINE-PROTEIN KINASE RIO2"/>
    <property type="match status" value="1"/>
</dbReference>
<feature type="compositionally biased region" description="Polar residues" evidence="21">
    <location>
        <begin position="416"/>
        <end position="428"/>
    </location>
</feature>
<dbReference type="EC" id="2.7.11.1" evidence="4"/>
<feature type="domain" description="RIO kinase" evidence="22">
    <location>
        <begin position="66"/>
        <end position="292"/>
    </location>
</feature>
<reference evidence="23" key="1">
    <citation type="submission" date="2019-10" db="EMBL/GenBank/DDBJ databases">
        <title>Short sand fly seasons in Tbilisi, Georgia, hinder development of host immunity to saliva of the visceral leishmaniasis vector Phlebotomus kandelakii.</title>
        <authorList>
            <person name="Oliveira F."/>
            <person name="Giorgobiani E."/>
            <person name="Guimaraes-Costa A.B."/>
            <person name="Abdeladhim M."/>
            <person name="Oristian J."/>
            <person name="Tskhvaradze L."/>
            <person name="Tsertsvadze N."/>
            <person name="Zakalashvili M."/>
            <person name="Valenzuela J.G."/>
            <person name="Kamhawi S."/>
        </authorList>
    </citation>
    <scope>NUCLEOTIDE SEQUENCE</scope>
    <source>
        <strain evidence="23">Wild-capture in Tbilisi</strain>
        <tissue evidence="23">Salivary glands</tissue>
    </source>
</reference>
<dbReference type="GO" id="GO:0004674">
    <property type="term" value="F:protein serine/threonine kinase activity"/>
    <property type="evidence" value="ECO:0007669"/>
    <property type="project" value="UniProtKB-KW"/>
</dbReference>
<evidence type="ECO:0000256" key="17">
    <source>
        <dbReference type="ARBA" id="ARBA00064676"/>
    </source>
</evidence>
<evidence type="ECO:0000256" key="18">
    <source>
        <dbReference type="ARBA" id="ARBA00068353"/>
    </source>
</evidence>
<comment type="cofactor">
    <cofactor evidence="1">
        <name>Mg(2+)</name>
        <dbReference type="ChEBI" id="CHEBI:18420"/>
    </cofactor>
</comment>
<evidence type="ECO:0000256" key="19">
    <source>
        <dbReference type="ARBA" id="ARBA00068837"/>
    </source>
</evidence>
<evidence type="ECO:0000256" key="14">
    <source>
        <dbReference type="ARBA" id="ARBA00022842"/>
    </source>
</evidence>
<keyword evidence="7 23" id="KW-0723">Serine/threonine-protein kinase</keyword>
<dbReference type="InterPro" id="IPR015285">
    <property type="entry name" value="RIO2_wHTH_N"/>
</dbReference>
<evidence type="ECO:0000256" key="12">
    <source>
        <dbReference type="ARBA" id="ARBA00022777"/>
    </source>
</evidence>
<dbReference type="InterPro" id="IPR011009">
    <property type="entry name" value="Kinase-like_dom_sf"/>
</dbReference>
<evidence type="ECO:0000256" key="9">
    <source>
        <dbReference type="ARBA" id="ARBA00022679"/>
    </source>
</evidence>
<dbReference type="InterPro" id="IPR000687">
    <property type="entry name" value="RIO_kinase"/>
</dbReference>
<keyword evidence="8" id="KW-0597">Phosphoprotein</keyword>
<dbReference type="GO" id="GO:0005829">
    <property type="term" value="C:cytosol"/>
    <property type="evidence" value="ECO:0007669"/>
    <property type="project" value="TreeGrafter"/>
</dbReference>
<keyword evidence="14" id="KW-0460">Magnesium</keyword>
<keyword evidence="9" id="KW-0808">Transferase</keyword>
<dbReference type="PROSITE" id="PS01245">
    <property type="entry name" value="RIO1"/>
    <property type="match status" value="1"/>
</dbReference>
<evidence type="ECO:0000256" key="20">
    <source>
        <dbReference type="ARBA" id="ARBA00076005"/>
    </source>
</evidence>
<keyword evidence="5" id="KW-0963">Cytoplasm</keyword>
<evidence type="ECO:0000259" key="22">
    <source>
        <dbReference type="SMART" id="SM00090"/>
    </source>
</evidence>
<sequence length="530" mass="60811">MGKLKVHKLKYMTKEDFRILTAIEMGMKNHELVPGPLAASIANLKAGGVNKLLREMCKNKLLQYERGKMYDGYRLTNMGYDYLALKAFTLRGSIASFGNQIGVGKESNIYTVADGEGHPLCLKLHRLGRVCFRNIKEKRDYHGRRNKISWLYLSRISATREFAYMKALHERGFPVPKPIDFNRHCVLMELVNGYPMTNVKEVENVEALYDDLMELIVSLGNCGVIHGDFNEFNIMVTDEGKPILIDFPQMVSTSHPNAKYFFDRDVTGVKEFFKRRFDYESEEFPKFEDISREENLDVEISCSGYGFTVQMEKDLMREYGMESDKEDEEEGEGPEEADQESVEGEIESQVECTDEELTKLRHHLEEEVQFSEQKVKDDSAKSRIEKYIASVSSHLASFSLQHPSDEEDVFEDALPATSQDQKASTDSPDTPDIPESTAEESLEGLDPSSRMYRLKMVEKLLSDRRSMRSFSTTASTIAPSVIAERSSREMRKQKAREERKRCTAKGDANATMRRRHENNFTVKQYAGWDF</sequence>
<dbReference type="SUPFAM" id="SSF56112">
    <property type="entry name" value="Protein kinase-like (PK-like)"/>
    <property type="match status" value="1"/>
</dbReference>
<feature type="region of interest" description="Disordered" evidence="21">
    <location>
        <begin position="399"/>
        <end position="449"/>
    </location>
</feature>
<evidence type="ECO:0000256" key="8">
    <source>
        <dbReference type="ARBA" id="ARBA00022553"/>
    </source>
</evidence>
<comment type="catalytic activity">
    <reaction evidence="15">
        <text>L-threonyl-[protein] + ATP = O-phospho-L-threonyl-[protein] + ADP + H(+)</text>
        <dbReference type="Rhea" id="RHEA:46608"/>
        <dbReference type="Rhea" id="RHEA-COMP:11060"/>
        <dbReference type="Rhea" id="RHEA-COMP:11605"/>
        <dbReference type="ChEBI" id="CHEBI:15378"/>
        <dbReference type="ChEBI" id="CHEBI:30013"/>
        <dbReference type="ChEBI" id="CHEBI:30616"/>
        <dbReference type="ChEBI" id="CHEBI:61977"/>
        <dbReference type="ChEBI" id="CHEBI:456216"/>
        <dbReference type="EC" id="2.7.11.1"/>
    </reaction>
</comment>
<dbReference type="PANTHER" id="PTHR45852">
    <property type="entry name" value="SER/THR-PROTEIN KINASE RIO2"/>
    <property type="match status" value="1"/>
</dbReference>
<dbReference type="Gene3D" id="3.30.200.20">
    <property type="entry name" value="Phosphorylase Kinase, domain 1"/>
    <property type="match status" value="1"/>
</dbReference>
<dbReference type="InterPro" id="IPR036388">
    <property type="entry name" value="WH-like_DNA-bd_sf"/>
</dbReference>
<dbReference type="SUPFAM" id="SSF46785">
    <property type="entry name" value="Winged helix' DNA-binding domain"/>
    <property type="match status" value="1"/>
</dbReference>